<reference evidence="3" key="1">
    <citation type="journal article" date="2008" name="PLoS Genet.">
        <title>Genomic islands in the pathogenic filamentous fungus Aspergillus fumigatus.</title>
        <authorList>
            <person name="Fedorova N.D."/>
            <person name="Khaldi N."/>
            <person name="Joardar V.S."/>
            <person name="Maiti R."/>
            <person name="Amedeo P."/>
            <person name="Anderson M.J."/>
            <person name="Crabtree J."/>
            <person name="Silva J.C."/>
            <person name="Badger J.H."/>
            <person name="Albarraq A."/>
            <person name="Angiuoli S."/>
            <person name="Bussey H."/>
            <person name="Bowyer P."/>
            <person name="Cotty P.J."/>
            <person name="Dyer P.S."/>
            <person name="Egan A."/>
            <person name="Galens K."/>
            <person name="Fraser-Liggett C.M."/>
            <person name="Haas B.J."/>
            <person name="Inman J.M."/>
            <person name="Kent R."/>
            <person name="Lemieux S."/>
            <person name="Malavazi I."/>
            <person name="Orvis J."/>
            <person name="Roemer T."/>
            <person name="Ronning C.M."/>
            <person name="Sundaram J.P."/>
            <person name="Sutton G."/>
            <person name="Turner G."/>
            <person name="Venter J.C."/>
            <person name="White O.R."/>
            <person name="Whitty B.R."/>
            <person name="Youngman P."/>
            <person name="Wolfe K.H."/>
            <person name="Goldman G.H."/>
            <person name="Wortman J.R."/>
            <person name="Jiang B."/>
            <person name="Denning D.W."/>
            <person name="Nierman W.C."/>
        </authorList>
    </citation>
    <scope>NUCLEOTIDE SEQUENCE [LARGE SCALE GENOMIC DNA]</scope>
    <source>
        <strain evidence="3">ATCC 1020 / DSM 3700 / CBS 544.65 / FGSC A1164 / JCM 1740 / NRRL 181 / WB 181</strain>
    </source>
</reference>
<keyword evidence="3" id="KW-1185">Reference proteome</keyword>
<dbReference type="GeneID" id="4584071"/>
<protein>
    <submittedName>
        <fullName evidence="2">Uncharacterized protein</fullName>
    </submittedName>
</protein>
<feature type="compositionally biased region" description="Basic residues" evidence="1">
    <location>
        <begin position="280"/>
        <end position="293"/>
    </location>
</feature>
<dbReference type="KEGG" id="nfi:NFIA_050010"/>
<evidence type="ECO:0000313" key="3">
    <source>
        <dbReference type="Proteomes" id="UP000006702"/>
    </source>
</evidence>
<proteinExistence type="predicted"/>
<dbReference type="RefSeq" id="XP_001257556.1">
    <property type="nucleotide sequence ID" value="XM_001257555.1"/>
</dbReference>
<sequence length="333" mass="36521">MDDIKVFLVSVSGGSTLQVQYIIRKSSDLTRSTSPLPVEEAPSETPNPDLDHTRTTLAAPCKPPSLLNRLANSLKYSLADEDWEAKACQQFFEAASALMRCGAPELTLTVYVQLRVGDGASGSGSVQLEFASAFRNNIGTKEEISDMLGSSSILYGADDSLATTFVNCKRIIQQSSAKAIYEVTWDGKPAIAKCWSHLESNVRGQVALQVVVKLSDDGGLPPFASSFASTTSDSYCCRASVRKTSVLKSILCLLATLSSRPRRALRPIAKKKNDEDDKPGKKRHRSPSQKKRSREWFQKKIEERKAASAAKKEIATWWSPSYKPGRKNANLAR</sequence>
<dbReference type="HOGENOM" id="CLU_834434_0_0_1"/>
<dbReference type="OrthoDB" id="4508695at2759"/>
<dbReference type="AlphaFoldDB" id="A1DLI8"/>
<evidence type="ECO:0000256" key="1">
    <source>
        <dbReference type="SAM" id="MobiDB-lite"/>
    </source>
</evidence>
<feature type="region of interest" description="Disordered" evidence="1">
    <location>
        <begin position="31"/>
        <end position="55"/>
    </location>
</feature>
<name>A1DLI8_NEOFI</name>
<feature type="region of interest" description="Disordered" evidence="1">
    <location>
        <begin position="264"/>
        <end position="312"/>
    </location>
</feature>
<organism evidence="2 3">
    <name type="scientific">Neosartorya fischeri (strain ATCC 1020 / DSM 3700 / CBS 544.65 / FGSC A1164 / JCM 1740 / NRRL 181 / WB 181)</name>
    <name type="common">Aspergillus fischerianus</name>
    <dbReference type="NCBI Taxonomy" id="331117"/>
    <lineage>
        <taxon>Eukaryota</taxon>
        <taxon>Fungi</taxon>
        <taxon>Dikarya</taxon>
        <taxon>Ascomycota</taxon>
        <taxon>Pezizomycotina</taxon>
        <taxon>Eurotiomycetes</taxon>
        <taxon>Eurotiomycetidae</taxon>
        <taxon>Eurotiales</taxon>
        <taxon>Aspergillaceae</taxon>
        <taxon>Aspergillus</taxon>
        <taxon>Aspergillus subgen. Fumigati</taxon>
    </lineage>
</organism>
<accession>A1DLI8</accession>
<dbReference type="EMBL" id="DS027698">
    <property type="protein sequence ID" value="EAW15659.1"/>
    <property type="molecule type" value="Genomic_DNA"/>
</dbReference>
<evidence type="ECO:0000313" key="2">
    <source>
        <dbReference type="EMBL" id="EAW15659.1"/>
    </source>
</evidence>
<dbReference type="eggNOG" id="ENOG502SRVA">
    <property type="taxonomic scope" value="Eukaryota"/>
</dbReference>
<dbReference type="VEuPathDB" id="FungiDB:NFIA_050010"/>
<feature type="compositionally biased region" description="Basic and acidic residues" evidence="1">
    <location>
        <begin position="294"/>
        <end position="312"/>
    </location>
</feature>
<gene>
    <name evidence="2" type="ORF">NFIA_050010</name>
</gene>
<dbReference type="Proteomes" id="UP000006702">
    <property type="component" value="Unassembled WGS sequence"/>
</dbReference>